<dbReference type="PANTHER" id="PTHR30154:SF34">
    <property type="entry name" value="TRANSCRIPTIONAL REGULATOR AZLB"/>
    <property type="match status" value="1"/>
</dbReference>
<dbReference type="InterPro" id="IPR019888">
    <property type="entry name" value="Tscrpt_reg_AsnC-like"/>
</dbReference>
<dbReference type="PROSITE" id="PS50956">
    <property type="entry name" value="HTH_ASNC_2"/>
    <property type="match status" value="1"/>
</dbReference>
<dbReference type="InterPro" id="IPR011991">
    <property type="entry name" value="ArsR-like_HTH"/>
</dbReference>
<dbReference type="PANTHER" id="PTHR30154">
    <property type="entry name" value="LEUCINE-RESPONSIVE REGULATORY PROTEIN"/>
    <property type="match status" value="1"/>
</dbReference>
<evidence type="ECO:0000256" key="2">
    <source>
        <dbReference type="ARBA" id="ARBA00023125"/>
    </source>
</evidence>
<dbReference type="PRINTS" id="PR00033">
    <property type="entry name" value="HTHASNC"/>
</dbReference>
<dbReference type="InterPro" id="IPR011008">
    <property type="entry name" value="Dimeric_a/b-barrel"/>
</dbReference>
<dbReference type="RefSeq" id="WP_148895528.1">
    <property type="nucleotide sequence ID" value="NZ_VNIB01000004.1"/>
</dbReference>
<evidence type="ECO:0000313" key="6">
    <source>
        <dbReference type="Proteomes" id="UP000324159"/>
    </source>
</evidence>
<dbReference type="Pfam" id="PF01037">
    <property type="entry name" value="AsnC_trans_reg"/>
    <property type="match status" value="1"/>
</dbReference>
<dbReference type="GO" id="GO:0005829">
    <property type="term" value="C:cytosol"/>
    <property type="evidence" value="ECO:0007669"/>
    <property type="project" value="TreeGrafter"/>
</dbReference>
<dbReference type="GO" id="GO:0006355">
    <property type="term" value="P:regulation of DNA-templated transcription"/>
    <property type="evidence" value="ECO:0007669"/>
    <property type="project" value="UniProtKB-ARBA"/>
</dbReference>
<dbReference type="PROSITE" id="PS00519">
    <property type="entry name" value="HTH_ASNC_1"/>
    <property type="match status" value="1"/>
</dbReference>
<dbReference type="Gene3D" id="1.10.10.10">
    <property type="entry name" value="Winged helix-like DNA-binding domain superfamily/Winged helix DNA-binding domain"/>
    <property type="match status" value="1"/>
</dbReference>
<dbReference type="SUPFAM" id="SSF46785">
    <property type="entry name" value="Winged helix' DNA-binding domain"/>
    <property type="match status" value="1"/>
</dbReference>
<accession>A0A5D3WLC2</accession>
<keyword evidence="6" id="KW-1185">Reference proteome</keyword>
<dbReference type="OrthoDB" id="9800326at2"/>
<dbReference type="SUPFAM" id="SSF54909">
    <property type="entry name" value="Dimeric alpha+beta barrel"/>
    <property type="match status" value="1"/>
</dbReference>
<dbReference type="InterPro" id="IPR036388">
    <property type="entry name" value="WH-like_DNA-bd_sf"/>
</dbReference>
<protein>
    <submittedName>
        <fullName evidence="5">AsnC family transcriptional regulator</fullName>
    </submittedName>
</protein>
<evidence type="ECO:0000259" key="4">
    <source>
        <dbReference type="PROSITE" id="PS50956"/>
    </source>
</evidence>
<gene>
    <name evidence="5" type="ORF">EDC39_104189</name>
</gene>
<proteinExistence type="predicted"/>
<dbReference type="Proteomes" id="UP000324159">
    <property type="component" value="Unassembled WGS sequence"/>
</dbReference>
<dbReference type="InterPro" id="IPR019887">
    <property type="entry name" value="Tscrpt_reg_AsnC/Lrp_C"/>
</dbReference>
<dbReference type="GO" id="GO:0043565">
    <property type="term" value="F:sequence-specific DNA binding"/>
    <property type="evidence" value="ECO:0007669"/>
    <property type="project" value="InterPro"/>
</dbReference>
<reference evidence="5 6" key="1">
    <citation type="submission" date="2019-07" db="EMBL/GenBank/DDBJ databases">
        <title>Genomic Encyclopedia of Type Strains, Phase IV (KMG-IV): sequencing the most valuable type-strain genomes for metagenomic binning, comparative biology and taxonomic classification.</title>
        <authorList>
            <person name="Goeker M."/>
        </authorList>
    </citation>
    <scope>NUCLEOTIDE SEQUENCE [LARGE SCALE GENOMIC DNA]</scope>
    <source>
        <strain evidence="5 6">SS015</strain>
    </source>
</reference>
<keyword evidence="3" id="KW-0804">Transcription</keyword>
<name>A0A5D3WLC2_9BACT</name>
<dbReference type="AlphaFoldDB" id="A0A5D3WLC2"/>
<evidence type="ECO:0000256" key="3">
    <source>
        <dbReference type="ARBA" id="ARBA00023163"/>
    </source>
</evidence>
<keyword evidence="1" id="KW-0805">Transcription regulation</keyword>
<dbReference type="GO" id="GO:0043200">
    <property type="term" value="P:response to amino acid"/>
    <property type="evidence" value="ECO:0007669"/>
    <property type="project" value="TreeGrafter"/>
</dbReference>
<dbReference type="EMBL" id="VNIB01000004">
    <property type="protein sequence ID" value="TYO99065.1"/>
    <property type="molecule type" value="Genomic_DNA"/>
</dbReference>
<sequence length="153" mass="17244">MDAIDRRIVEVLQHNADLTNAELADRVNLSPSSCLRRVKRLKQKGVLLKTVALADPDRLGRGLTAIVEVTLERHGAEAQRQFLDLLAKEPAVTQVYSVTGETDVLLVIHLVDMKEYQAICNRLFNHDPNVVKFRTLFAMERIKFETAIPVGEI</sequence>
<dbReference type="InterPro" id="IPR036390">
    <property type="entry name" value="WH_DNA-bd_sf"/>
</dbReference>
<dbReference type="Gene3D" id="3.30.70.920">
    <property type="match status" value="1"/>
</dbReference>
<dbReference type="SMART" id="SM00344">
    <property type="entry name" value="HTH_ASNC"/>
    <property type="match status" value="1"/>
</dbReference>
<dbReference type="Pfam" id="PF13412">
    <property type="entry name" value="HTH_24"/>
    <property type="match status" value="1"/>
</dbReference>
<evidence type="ECO:0000313" key="5">
    <source>
        <dbReference type="EMBL" id="TYO99065.1"/>
    </source>
</evidence>
<comment type="caution">
    <text evidence="5">The sequence shown here is derived from an EMBL/GenBank/DDBJ whole genome shotgun (WGS) entry which is preliminary data.</text>
</comment>
<dbReference type="CDD" id="cd00090">
    <property type="entry name" value="HTH_ARSR"/>
    <property type="match status" value="1"/>
</dbReference>
<organism evidence="5 6">
    <name type="scientific">Geothermobacter ehrlichii</name>
    <dbReference type="NCBI Taxonomy" id="213224"/>
    <lineage>
        <taxon>Bacteria</taxon>
        <taxon>Pseudomonadati</taxon>
        <taxon>Thermodesulfobacteriota</taxon>
        <taxon>Desulfuromonadia</taxon>
        <taxon>Desulfuromonadales</taxon>
        <taxon>Geothermobacteraceae</taxon>
        <taxon>Geothermobacter</taxon>
    </lineage>
</organism>
<dbReference type="InterPro" id="IPR000485">
    <property type="entry name" value="AsnC-type_HTH_dom"/>
</dbReference>
<evidence type="ECO:0000256" key="1">
    <source>
        <dbReference type="ARBA" id="ARBA00023015"/>
    </source>
</evidence>
<dbReference type="InterPro" id="IPR019885">
    <property type="entry name" value="Tscrpt_reg_HTH_AsnC-type_CS"/>
</dbReference>
<feature type="domain" description="HTH asnC-type" evidence="4">
    <location>
        <begin position="1"/>
        <end position="62"/>
    </location>
</feature>
<keyword evidence="2" id="KW-0238">DNA-binding</keyword>